<sequence>MELKATAIDTFNHEFKSTLLLLNLEPLLVLESSQYFQIYTRKIRDSSIVMAIQQLSFTSPLNLSMVMDYTARLMAAKLASQPARTAYAAPKSTPSSKSNTARNPRRPFQSKAHNVEIDDDENLDINAITYRNKPRPPPRCFACDSPDHMIPDCELKTQWDAYRQQKLDTPAGKD</sequence>
<evidence type="ECO:0000313" key="2">
    <source>
        <dbReference type="EMBL" id="RPA71032.1"/>
    </source>
</evidence>
<gene>
    <name evidence="2" type="ORF">BJ508DRAFT_315972</name>
</gene>
<dbReference type="AlphaFoldDB" id="A0A3N4H8D0"/>
<dbReference type="Proteomes" id="UP000275078">
    <property type="component" value="Unassembled WGS sequence"/>
</dbReference>
<proteinExistence type="predicted"/>
<feature type="region of interest" description="Disordered" evidence="1">
    <location>
        <begin position="84"/>
        <end position="116"/>
    </location>
</feature>
<protein>
    <submittedName>
        <fullName evidence="2">Uncharacterized protein</fullName>
    </submittedName>
</protein>
<evidence type="ECO:0000256" key="1">
    <source>
        <dbReference type="SAM" id="MobiDB-lite"/>
    </source>
</evidence>
<keyword evidence="3" id="KW-1185">Reference proteome</keyword>
<organism evidence="2 3">
    <name type="scientific">Ascobolus immersus RN42</name>
    <dbReference type="NCBI Taxonomy" id="1160509"/>
    <lineage>
        <taxon>Eukaryota</taxon>
        <taxon>Fungi</taxon>
        <taxon>Dikarya</taxon>
        <taxon>Ascomycota</taxon>
        <taxon>Pezizomycotina</taxon>
        <taxon>Pezizomycetes</taxon>
        <taxon>Pezizales</taxon>
        <taxon>Ascobolaceae</taxon>
        <taxon>Ascobolus</taxon>
    </lineage>
</organism>
<dbReference type="EMBL" id="ML119985">
    <property type="protein sequence ID" value="RPA71032.1"/>
    <property type="molecule type" value="Genomic_DNA"/>
</dbReference>
<accession>A0A3N4H8D0</accession>
<name>A0A3N4H8D0_ASCIM</name>
<evidence type="ECO:0000313" key="3">
    <source>
        <dbReference type="Proteomes" id="UP000275078"/>
    </source>
</evidence>
<feature type="compositionally biased region" description="Polar residues" evidence="1">
    <location>
        <begin position="92"/>
        <end position="102"/>
    </location>
</feature>
<reference evidence="2 3" key="1">
    <citation type="journal article" date="2018" name="Nat. Ecol. Evol.">
        <title>Pezizomycetes genomes reveal the molecular basis of ectomycorrhizal truffle lifestyle.</title>
        <authorList>
            <person name="Murat C."/>
            <person name="Payen T."/>
            <person name="Noel B."/>
            <person name="Kuo A."/>
            <person name="Morin E."/>
            <person name="Chen J."/>
            <person name="Kohler A."/>
            <person name="Krizsan K."/>
            <person name="Balestrini R."/>
            <person name="Da Silva C."/>
            <person name="Montanini B."/>
            <person name="Hainaut M."/>
            <person name="Levati E."/>
            <person name="Barry K.W."/>
            <person name="Belfiori B."/>
            <person name="Cichocki N."/>
            <person name="Clum A."/>
            <person name="Dockter R.B."/>
            <person name="Fauchery L."/>
            <person name="Guy J."/>
            <person name="Iotti M."/>
            <person name="Le Tacon F."/>
            <person name="Lindquist E.A."/>
            <person name="Lipzen A."/>
            <person name="Malagnac F."/>
            <person name="Mello A."/>
            <person name="Molinier V."/>
            <person name="Miyauchi S."/>
            <person name="Poulain J."/>
            <person name="Riccioni C."/>
            <person name="Rubini A."/>
            <person name="Sitrit Y."/>
            <person name="Splivallo R."/>
            <person name="Traeger S."/>
            <person name="Wang M."/>
            <person name="Zifcakova L."/>
            <person name="Wipf D."/>
            <person name="Zambonelli A."/>
            <person name="Paolocci F."/>
            <person name="Nowrousian M."/>
            <person name="Ottonello S."/>
            <person name="Baldrian P."/>
            <person name="Spatafora J.W."/>
            <person name="Henrissat B."/>
            <person name="Nagy L.G."/>
            <person name="Aury J.M."/>
            <person name="Wincker P."/>
            <person name="Grigoriev I.V."/>
            <person name="Bonfante P."/>
            <person name="Martin F.M."/>
        </authorList>
    </citation>
    <scope>NUCLEOTIDE SEQUENCE [LARGE SCALE GENOMIC DNA]</scope>
    <source>
        <strain evidence="2 3">RN42</strain>
    </source>
</reference>